<sequence length="319" mass="39032">MQPFQLLPNQFNLKKIQLDLNFIIAKAKLKHFLILQCHVKVKVLQYQIQIFLSLLGLTKAYKKYENHLIIFHYFKQYKYLEFLDFLKLPKLYPKILNLPFLIYFGFQQILLLFKAQDDLKDLLQNSQILACYHFHHFVYFKNQFRKIGISDSLIFIIIQRKQLYYCLTSYRLLFQYTISQDYLDFLSILQILKTLAQIYYKNKYQFLIQLINLNTKFHSQLYQRNHFKNQNLLRSSIKFQGYLNILSFQLMIKHLRCQIRYHRINQNLILLSQLDLKQLFQEFKYLILFYSNFLSLTAKFSINLNFKINLQNFHQIRNY</sequence>
<dbReference type="Proteomes" id="UP000009168">
    <property type="component" value="Unassembled WGS sequence"/>
</dbReference>
<evidence type="ECO:0000313" key="1">
    <source>
        <dbReference type="EMBL" id="EWS72033.1"/>
    </source>
</evidence>
<protein>
    <submittedName>
        <fullName evidence="1">Uncharacterized protein</fullName>
    </submittedName>
</protein>
<gene>
    <name evidence="1" type="ORF">TTHERM_000658889</name>
</gene>
<proteinExistence type="predicted"/>
<dbReference type="AlphaFoldDB" id="W7X6N2"/>
<dbReference type="KEGG" id="tet:TTHERM_000658889"/>
<reference evidence="2" key="1">
    <citation type="journal article" date="2006" name="PLoS Biol.">
        <title>Macronuclear genome sequence of the ciliate Tetrahymena thermophila, a model eukaryote.</title>
        <authorList>
            <person name="Eisen J.A."/>
            <person name="Coyne R.S."/>
            <person name="Wu M."/>
            <person name="Wu D."/>
            <person name="Thiagarajan M."/>
            <person name="Wortman J.R."/>
            <person name="Badger J.H."/>
            <person name="Ren Q."/>
            <person name="Amedeo P."/>
            <person name="Jones K.M."/>
            <person name="Tallon L.J."/>
            <person name="Delcher A.L."/>
            <person name="Salzberg S.L."/>
            <person name="Silva J.C."/>
            <person name="Haas B.J."/>
            <person name="Majoros W.H."/>
            <person name="Farzad M."/>
            <person name="Carlton J.M."/>
            <person name="Smith R.K. Jr."/>
            <person name="Garg J."/>
            <person name="Pearlman R.E."/>
            <person name="Karrer K.M."/>
            <person name="Sun L."/>
            <person name="Manning G."/>
            <person name="Elde N.C."/>
            <person name="Turkewitz A.P."/>
            <person name="Asai D.J."/>
            <person name="Wilkes D.E."/>
            <person name="Wang Y."/>
            <person name="Cai H."/>
            <person name="Collins K."/>
            <person name="Stewart B.A."/>
            <person name="Lee S.R."/>
            <person name="Wilamowska K."/>
            <person name="Weinberg Z."/>
            <person name="Ruzzo W.L."/>
            <person name="Wloga D."/>
            <person name="Gaertig J."/>
            <person name="Frankel J."/>
            <person name="Tsao C.-C."/>
            <person name="Gorovsky M.A."/>
            <person name="Keeling P.J."/>
            <person name="Waller R.F."/>
            <person name="Patron N.J."/>
            <person name="Cherry J.M."/>
            <person name="Stover N.A."/>
            <person name="Krieger C.J."/>
            <person name="del Toro C."/>
            <person name="Ryder H.F."/>
            <person name="Williamson S.C."/>
            <person name="Barbeau R.A."/>
            <person name="Hamilton E.P."/>
            <person name="Orias E."/>
        </authorList>
    </citation>
    <scope>NUCLEOTIDE SEQUENCE [LARGE SCALE GENOMIC DNA]</scope>
    <source>
        <strain evidence="2">SB210</strain>
    </source>
</reference>
<accession>W7X6N2</accession>
<keyword evidence="2" id="KW-1185">Reference proteome</keyword>
<evidence type="ECO:0000313" key="2">
    <source>
        <dbReference type="Proteomes" id="UP000009168"/>
    </source>
</evidence>
<organism evidence="1 2">
    <name type="scientific">Tetrahymena thermophila (strain SB210)</name>
    <dbReference type="NCBI Taxonomy" id="312017"/>
    <lineage>
        <taxon>Eukaryota</taxon>
        <taxon>Sar</taxon>
        <taxon>Alveolata</taxon>
        <taxon>Ciliophora</taxon>
        <taxon>Intramacronucleata</taxon>
        <taxon>Oligohymenophorea</taxon>
        <taxon>Hymenostomatida</taxon>
        <taxon>Tetrahymenina</taxon>
        <taxon>Tetrahymenidae</taxon>
        <taxon>Tetrahymena</taxon>
    </lineage>
</organism>
<dbReference type="InParanoid" id="W7X6N2"/>
<name>W7X6N2_TETTS</name>
<dbReference type="GeneID" id="24440079"/>
<dbReference type="RefSeq" id="XP_012655440.1">
    <property type="nucleotide sequence ID" value="XM_012799986.1"/>
</dbReference>
<dbReference type="EMBL" id="GG662471">
    <property type="protein sequence ID" value="EWS72033.1"/>
    <property type="molecule type" value="Genomic_DNA"/>
</dbReference>